<dbReference type="EMBL" id="CP012525">
    <property type="protein sequence ID" value="ALC43625.1"/>
    <property type="molecule type" value="Genomic_DNA"/>
</dbReference>
<comment type="similarity">
    <text evidence="2">Belongs to the N-acetylmuramoyl-L-alanine amidase 2 family.</text>
</comment>
<evidence type="ECO:0000313" key="9">
    <source>
        <dbReference type="EMBL" id="ALC43625.1"/>
    </source>
</evidence>
<dbReference type="GO" id="GO:0045087">
    <property type="term" value="P:innate immune response"/>
    <property type="evidence" value="ECO:0007669"/>
    <property type="project" value="UniProtKB-KW"/>
</dbReference>
<protein>
    <submittedName>
        <fullName evidence="9">PGRP-LF</fullName>
    </submittedName>
</protein>
<keyword evidence="6" id="KW-0472">Membrane</keyword>
<dbReference type="InterPro" id="IPR015510">
    <property type="entry name" value="PGRP"/>
</dbReference>
<dbReference type="GO" id="GO:0008270">
    <property type="term" value="F:zinc ion binding"/>
    <property type="evidence" value="ECO:0007669"/>
    <property type="project" value="InterPro"/>
</dbReference>
<evidence type="ECO:0000256" key="4">
    <source>
        <dbReference type="ARBA" id="ARBA00022588"/>
    </source>
</evidence>
<dbReference type="Gene3D" id="3.40.80.10">
    <property type="entry name" value="Peptidoglycan recognition protein-like"/>
    <property type="match status" value="2"/>
</dbReference>
<dbReference type="InterPro" id="IPR006619">
    <property type="entry name" value="PGRP_domain_met/bac"/>
</dbReference>
<dbReference type="CDD" id="cd06583">
    <property type="entry name" value="PGRP"/>
    <property type="match status" value="2"/>
</dbReference>
<evidence type="ECO:0000259" key="7">
    <source>
        <dbReference type="SMART" id="SM00644"/>
    </source>
</evidence>
<dbReference type="OrthoDB" id="10001926at2759"/>
<evidence type="ECO:0000256" key="2">
    <source>
        <dbReference type="ARBA" id="ARBA00007553"/>
    </source>
</evidence>
<dbReference type="FunFam" id="3.40.80.10:FF:000001">
    <property type="entry name" value="Peptidoglycan recognition protein 1"/>
    <property type="match status" value="1"/>
</dbReference>
<dbReference type="Proteomes" id="UP000494163">
    <property type="component" value="Chromosome 3L"/>
</dbReference>
<feature type="non-terminal residue" evidence="9">
    <location>
        <position position="1"/>
    </location>
</feature>
<evidence type="ECO:0000313" key="10">
    <source>
        <dbReference type="Proteomes" id="UP000494163"/>
    </source>
</evidence>
<dbReference type="SMART" id="SM00644">
    <property type="entry name" value="Ami_2"/>
    <property type="match status" value="1"/>
</dbReference>
<dbReference type="GO" id="GO:0008745">
    <property type="term" value="F:N-acetylmuramoyl-L-alanine amidase activity"/>
    <property type="evidence" value="ECO:0007669"/>
    <property type="project" value="InterPro"/>
</dbReference>
<feature type="domain" description="Peptidoglycan recognition protein family" evidence="8">
    <location>
        <begin position="57"/>
        <end position="199"/>
    </location>
</feature>
<dbReference type="SUPFAM" id="SSF55846">
    <property type="entry name" value="N-acetylmuramoyl-L-alanine amidase-like"/>
    <property type="match status" value="2"/>
</dbReference>
<accession>A0A0M4EYM1</accession>
<dbReference type="SMART" id="SM00701">
    <property type="entry name" value="PGRP"/>
    <property type="match status" value="2"/>
</dbReference>
<dbReference type="AlphaFoldDB" id="A0A0M4EYM1"/>
<name>A0A0M4EYM1_DROBS</name>
<dbReference type="STRING" id="30019.A0A0M4EYM1"/>
<keyword evidence="6" id="KW-1133">Transmembrane helix</keyword>
<sequence>KPQATPTQNEAQAAHTNVNERRGLVWVCGILLVLVATAAAYFVWVLTQNTVVASNGLRILDRSEWMGEPPSGYQHLVTPVYNVIIHHTATEGCESEDVCIFRTRTIQNFHMNSLGFTDIGYNFLVGGDGQVYVGRGWHAQGQHVRGYGAVSISIAFIGTFVNVKPAEQQVQAAKRLMEEGVRLHKLHTDYHIYAHRQLSATESPGEKLFTLMQHWPRWSENVTKLRELNNEPLRFVTRDAWLAQPSVQPIKALALPVKNVRYVSTATESCRTQAMCTLRVRFLQALHIESHSKKDINYNFLVGGDGNVYVGRDWDYACEKFTSEETSFEGLLVGFVGNSSVTPSQMSVAKELLTRGIKLGKLHEHYQLIDELK</sequence>
<evidence type="ECO:0000256" key="1">
    <source>
        <dbReference type="ARBA" id="ARBA00004613"/>
    </source>
</evidence>
<keyword evidence="4" id="KW-0399">Innate immunity</keyword>
<keyword evidence="6" id="KW-0812">Transmembrane</keyword>
<feature type="domain" description="N-acetylmuramoyl-L-alanine amidase" evidence="7">
    <location>
        <begin position="66"/>
        <end position="205"/>
    </location>
</feature>
<feature type="domain" description="Peptidoglycan recognition protein family" evidence="8">
    <location>
        <begin position="233"/>
        <end position="373"/>
    </location>
</feature>
<dbReference type="Pfam" id="PF01510">
    <property type="entry name" value="Amidase_2"/>
    <property type="match status" value="1"/>
</dbReference>
<comment type="subcellular location">
    <subcellularLocation>
        <location evidence="1">Secreted</location>
    </subcellularLocation>
</comment>
<reference evidence="9 10" key="1">
    <citation type="submission" date="2015-08" db="EMBL/GenBank/DDBJ databases">
        <title>Ancestral chromatin configuration constrains chromatin evolution on differentiating sex chromosomes in Drosophila.</title>
        <authorList>
            <person name="Zhou Q."/>
            <person name="Bachtrog D."/>
        </authorList>
    </citation>
    <scope>NUCLEOTIDE SEQUENCE [LARGE SCALE GENOMIC DNA]</scope>
    <source>
        <tissue evidence="9">Whole larvae</tissue>
    </source>
</reference>
<organism evidence="9 10">
    <name type="scientific">Drosophila busckii</name>
    <name type="common">Fruit fly</name>
    <dbReference type="NCBI Taxonomy" id="30019"/>
    <lineage>
        <taxon>Eukaryota</taxon>
        <taxon>Metazoa</taxon>
        <taxon>Ecdysozoa</taxon>
        <taxon>Arthropoda</taxon>
        <taxon>Hexapoda</taxon>
        <taxon>Insecta</taxon>
        <taxon>Pterygota</taxon>
        <taxon>Neoptera</taxon>
        <taxon>Endopterygota</taxon>
        <taxon>Diptera</taxon>
        <taxon>Brachycera</taxon>
        <taxon>Muscomorpha</taxon>
        <taxon>Ephydroidea</taxon>
        <taxon>Drosophilidae</taxon>
        <taxon>Drosophila</taxon>
    </lineage>
</organism>
<keyword evidence="10" id="KW-1185">Reference proteome</keyword>
<dbReference type="PANTHER" id="PTHR11022">
    <property type="entry name" value="PEPTIDOGLYCAN RECOGNITION PROTEIN"/>
    <property type="match status" value="1"/>
</dbReference>
<dbReference type="GO" id="GO:0009253">
    <property type="term" value="P:peptidoglycan catabolic process"/>
    <property type="evidence" value="ECO:0007669"/>
    <property type="project" value="InterPro"/>
</dbReference>
<evidence type="ECO:0000259" key="8">
    <source>
        <dbReference type="SMART" id="SM00701"/>
    </source>
</evidence>
<proteinExistence type="inferred from homology"/>
<dbReference type="InterPro" id="IPR036505">
    <property type="entry name" value="Amidase/PGRP_sf"/>
</dbReference>
<dbReference type="SMR" id="A0A0M4EYM1"/>
<evidence type="ECO:0000256" key="5">
    <source>
        <dbReference type="ARBA" id="ARBA00022859"/>
    </source>
</evidence>
<feature type="transmembrane region" description="Helical" evidence="6">
    <location>
        <begin position="24"/>
        <end position="44"/>
    </location>
</feature>
<keyword evidence="5" id="KW-0391">Immunity</keyword>
<keyword evidence="3" id="KW-0964">Secreted</keyword>
<dbReference type="OMA" id="DHSCEPP"/>
<dbReference type="GO" id="GO:0005576">
    <property type="term" value="C:extracellular region"/>
    <property type="evidence" value="ECO:0007669"/>
    <property type="project" value="UniProtKB-SubCell"/>
</dbReference>
<evidence type="ECO:0000256" key="6">
    <source>
        <dbReference type="SAM" id="Phobius"/>
    </source>
</evidence>
<gene>
    <name evidence="9" type="ORF">Dbus_chr3Lg791</name>
</gene>
<dbReference type="PANTHER" id="PTHR11022:SF41">
    <property type="entry name" value="PEPTIDOGLYCAN-RECOGNITION PROTEIN LC-RELATED"/>
    <property type="match status" value="1"/>
</dbReference>
<evidence type="ECO:0000256" key="3">
    <source>
        <dbReference type="ARBA" id="ARBA00022525"/>
    </source>
</evidence>
<dbReference type="InterPro" id="IPR002502">
    <property type="entry name" value="Amidase_domain"/>
</dbReference>